<dbReference type="EMBL" id="CP158568">
    <property type="protein sequence ID" value="XBY44355.1"/>
    <property type="molecule type" value="Genomic_DNA"/>
</dbReference>
<dbReference type="SUPFAM" id="SSF103481">
    <property type="entry name" value="Multidrug resistance efflux transporter EmrE"/>
    <property type="match status" value="2"/>
</dbReference>
<evidence type="ECO:0000259" key="6">
    <source>
        <dbReference type="Pfam" id="PF00892"/>
    </source>
</evidence>
<feature type="transmembrane region" description="Helical" evidence="5">
    <location>
        <begin position="202"/>
        <end position="223"/>
    </location>
</feature>
<dbReference type="InterPro" id="IPR000620">
    <property type="entry name" value="EamA_dom"/>
</dbReference>
<protein>
    <submittedName>
        <fullName evidence="7">EamA family transporter</fullName>
    </submittedName>
</protein>
<evidence type="ECO:0000256" key="4">
    <source>
        <dbReference type="ARBA" id="ARBA00023136"/>
    </source>
</evidence>
<reference evidence="7" key="1">
    <citation type="submission" date="2024-06" db="EMBL/GenBank/DDBJ databases">
        <title>Methylostella associata gen. nov., sp. nov., a novel Ancalomicrobiaceae-affiliated facultatively methylotrophic bacteria that feed on methanotrophs of the genus Methylococcus.</title>
        <authorList>
            <person name="Saltykova V."/>
            <person name="Danilova O.V."/>
            <person name="Oshkin I.Y."/>
            <person name="Belova S.E."/>
            <person name="Pimenov N.V."/>
            <person name="Dedysh S.N."/>
        </authorList>
    </citation>
    <scope>NUCLEOTIDE SEQUENCE</scope>
    <source>
        <strain evidence="7">S20</strain>
    </source>
</reference>
<organism evidence="7">
    <name type="scientific">Methyloraptor flagellatus</name>
    <dbReference type="NCBI Taxonomy" id="3162530"/>
    <lineage>
        <taxon>Bacteria</taxon>
        <taxon>Pseudomonadati</taxon>
        <taxon>Pseudomonadota</taxon>
        <taxon>Alphaproteobacteria</taxon>
        <taxon>Hyphomicrobiales</taxon>
        <taxon>Ancalomicrobiaceae</taxon>
        <taxon>Methyloraptor</taxon>
    </lineage>
</organism>
<feature type="transmembrane region" description="Helical" evidence="5">
    <location>
        <begin position="235"/>
        <end position="257"/>
    </location>
</feature>
<feature type="transmembrane region" description="Helical" evidence="5">
    <location>
        <begin position="7"/>
        <end position="27"/>
    </location>
</feature>
<evidence type="ECO:0000256" key="5">
    <source>
        <dbReference type="SAM" id="Phobius"/>
    </source>
</evidence>
<evidence type="ECO:0000256" key="2">
    <source>
        <dbReference type="ARBA" id="ARBA00022692"/>
    </source>
</evidence>
<feature type="transmembrane region" description="Helical" evidence="5">
    <location>
        <begin position="171"/>
        <end position="190"/>
    </location>
</feature>
<dbReference type="Gene3D" id="1.10.3730.20">
    <property type="match status" value="1"/>
</dbReference>
<dbReference type="KEGG" id="mflg:ABS361_20430"/>
<proteinExistence type="predicted"/>
<feature type="transmembrane region" description="Helical" evidence="5">
    <location>
        <begin position="139"/>
        <end position="159"/>
    </location>
</feature>
<dbReference type="PANTHER" id="PTHR32322:SF9">
    <property type="entry name" value="AMINO-ACID METABOLITE EFFLUX PUMP-RELATED"/>
    <property type="match status" value="1"/>
</dbReference>
<feature type="domain" description="EamA" evidence="6">
    <location>
        <begin position="144"/>
        <end position="280"/>
    </location>
</feature>
<comment type="subcellular location">
    <subcellularLocation>
        <location evidence="1">Membrane</location>
        <topology evidence="1">Multi-pass membrane protein</topology>
    </subcellularLocation>
</comment>
<dbReference type="InterPro" id="IPR050638">
    <property type="entry name" value="AA-Vitamin_Transporters"/>
</dbReference>
<feature type="transmembrane region" description="Helical" evidence="5">
    <location>
        <begin position="263"/>
        <end position="282"/>
    </location>
</feature>
<keyword evidence="4 5" id="KW-0472">Membrane</keyword>
<accession>A0AAU7X8H8</accession>
<feature type="transmembrane region" description="Helical" evidence="5">
    <location>
        <begin position="115"/>
        <end position="133"/>
    </location>
</feature>
<evidence type="ECO:0000256" key="1">
    <source>
        <dbReference type="ARBA" id="ARBA00004141"/>
    </source>
</evidence>
<feature type="domain" description="EamA" evidence="6">
    <location>
        <begin position="6"/>
        <end position="131"/>
    </location>
</feature>
<dbReference type="AlphaFoldDB" id="A0AAU7X8H8"/>
<dbReference type="Pfam" id="PF00892">
    <property type="entry name" value="EamA"/>
    <property type="match status" value="2"/>
</dbReference>
<name>A0AAU7X8H8_9HYPH</name>
<keyword evidence="3 5" id="KW-1133">Transmembrane helix</keyword>
<dbReference type="RefSeq" id="WP_407049447.1">
    <property type="nucleotide sequence ID" value="NZ_CP158568.1"/>
</dbReference>
<evidence type="ECO:0000256" key="3">
    <source>
        <dbReference type="ARBA" id="ARBA00022989"/>
    </source>
</evidence>
<feature type="transmembrane region" description="Helical" evidence="5">
    <location>
        <begin position="61"/>
        <end position="80"/>
    </location>
</feature>
<gene>
    <name evidence="7" type="ORF">ABS361_20430</name>
</gene>
<sequence length="295" mass="30984">MSPRDVILAVVIAAVWGLSFVAVKLGGEGMPPLLASAGRFFLAAVPAVFFVPRPKTPFRTLFGYGFAIGVVQFGFLFVAIRQGMPAGLASVVIQIQVAFTMLLAGLFLGERPTRLQYIGCGVAIAGIVVLAFARGGHVPLVPFLMTVLAAVGWAFGNLVTKRAGRIEMIPFVIWSSLIPPIPLIALSLLLDGPQAFADALTHTSMGTVIAIASLGWIATDFGFGMSAVLLSRYPAAMVSPFALLVPVFGISGGMIFLGERFGPGVFVGCAIVLAGVAINVFGPRIVTWLRPRRAA</sequence>
<dbReference type="PANTHER" id="PTHR32322">
    <property type="entry name" value="INNER MEMBRANE TRANSPORTER"/>
    <property type="match status" value="1"/>
</dbReference>
<feature type="transmembrane region" description="Helical" evidence="5">
    <location>
        <begin position="86"/>
        <end position="108"/>
    </location>
</feature>
<dbReference type="GO" id="GO:0016020">
    <property type="term" value="C:membrane"/>
    <property type="evidence" value="ECO:0007669"/>
    <property type="project" value="UniProtKB-SubCell"/>
</dbReference>
<evidence type="ECO:0000313" key="7">
    <source>
        <dbReference type="EMBL" id="XBY44355.1"/>
    </source>
</evidence>
<feature type="transmembrane region" description="Helical" evidence="5">
    <location>
        <begin position="33"/>
        <end position="52"/>
    </location>
</feature>
<dbReference type="InterPro" id="IPR037185">
    <property type="entry name" value="EmrE-like"/>
</dbReference>
<keyword evidence="2 5" id="KW-0812">Transmembrane</keyword>